<feature type="domain" description="HMA" evidence="2">
    <location>
        <begin position="1"/>
        <end position="66"/>
    </location>
</feature>
<dbReference type="RefSeq" id="WP_012342063.1">
    <property type="nucleotide sequence ID" value="NZ_JBKFVV010000001.1"/>
</dbReference>
<dbReference type="SUPFAM" id="SSF55008">
    <property type="entry name" value="HMA, heavy metal-associated domain"/>
    <property type="match status" value="1"/>
</dbReference>
<protein>
    <submittedName>
        <fullName evidence="3">Heavy-metal-associated domain-containing protein</fullName>
    </submittedName>
</protein>
<dbReference type="GO" id="GO:0006825">
    <property type="term" value="P:copper ion transport"/>
    <property type="evidence" value="ECO:0007669"/>
    <property type="project" value="InterPro"/>
</dbReference>
<dbReference type="InterPro" id="IPR006121">
    <property type="entry name" value="HMA_dom"/>
</dbReference>
<dbReference type="CDD" id="cd00371">
    <property type="entry name" value="HMA"/>
    <property type="match status" value="1"/>
</dbReference>
<evidence type="ECO:0000259" key="2">
    <source>
        <dbReference type="PROSITE" id="PS50846"/>
    </source>
</evidence>
<comment type="caution">
    <text evidence="3">The sequence shown here is derived from an EMBL/GenBank/DDBJ whole genome shotgun (WGS) entry which is preliminary data.</text>
</comment>
<accession>A0A846J899</accession>
<gene>
    <name evidence="3" type="ORF">FC871_17865</name>
</gene>
<dbReference type="InterPro" id="IPR036163">
    <property type="entry name" value="HMA_dom_sf"/>
</dbReference>
<dbReference type="Gene3D" id="3.30.70.100">
    <property type="match status" value="1"/>
</dbReference>
<dbReference type="Proteomes" id="UP000480039">
    <property type="component" value="Unassembled WGS sequence"/>
</dbReference>
<proteinExistence type="predicted"/>
<dbReference type="GO" id="GO:0005507">
    <property type="term" value="F:copper ion binding"/>
    <property type="evidence" value="ECO:0007669"/>
    <property type="project" value="InterPro"/>
</dbReference>
<evidence type="ECO:0000313" key="4">
    <source>
        <dbReference type="Proteomes" id="UP000480039"/>
    </source>
</evidence>
<evidence type="ECO:0000256" key="1">
    <source>
        <dbReference type="ARBA" id="ARBA00022723"/>
    </source>
</evidence>
<dbReference type="PROSITE" id="PS01047">
    <property type="entry name" value="HMA_1"/>
    <property type="match status" value="1"/>
</dbReference>
<reference evidence="3 4" key="1">
    <citation type="submission" date="2019-04" db="EMBL/GenBank/DDBJ databases">
        <title>Genome sequencing of Clostridium botulinum Groups I-IV and Clostridium butyricum.</title>
        <authorList>
            <person name="Brunt J."/>
            <person name="Van Vliet A.H.M."/>
            <person name="Stringer S.C."/>
            <person name="Carter A.T."/>
            <person name="Peck M.W."/>
        </authorList>
    </citation>
    <scope>NUCLEOTIDE SEQUENCE [LARGE SCALE GENOMIC DNA]</scope>
    <source>
        <strain evidence="3 4">Colworth BL30</strain>
    </source>
</reference>
<dbReference type="PROSITE" id="PS50846">
    <property type="entry name" value="HMA_2"/>
    <property type="match status" value="1"/>
</dbReference>
<organism evidence="3 4">
    <name type="scientific">Clostridium botulinum</name>
    <dbReference type="NCBI Taxonomy" id="1491"/>
    <lineage>
        <taxon>Bacteria</taxon>
        <taxon>Bacillati</taxon>
        <taxon>Bacillota</taxon>
        <taxon>Clostridia</taxon>
        <taxon>Eubacteriales</taxon>
        <taxon>Clostridiaceae</taxon>
        <taxon>Clostridium</taxon>
    </lineage>
</organism>
<keyword evidence="1" id="KW-0479">Metal-binding</keyword>
<dbReference type="InterPro" id="IPR017969">
    <property type="entry name" value="Heavy-metal-associated_CS"/>
</dbReference>
<dbReference type="EMBL" id="SWQE01000012">
    <property type="protein sequence ID" value="NFJ10298.1"/>
    <property type="molecule type" value="Genomic_DNA"/>
</dbReference>
<name>A0A846J899_CLOBO</name>
<dbReference type="InterPro" id="IPR000428">
    <property type="entry name" value="Cu-bd"/>
</dbReference>
<dbReference type="PRINTS" id="PR00944">
    <property type="entry name" value="CUEXPORT"/>
</dbReference>
<dbReference type="FunFam" id="3.30.70.100:FF:000001">
    <property type="entry name" value="ATPase copper transporting beta"/>
    <property type="match status" value="1"/>
</dbReference>
<dbReference type="AlphaFoldDB" id="A0A846J899"/>
<evidence type="ECO:0000313" key="3">
    <source>
        <dbReference type="EMBL" id="NFJ10298.1"/>
    </source>
</evidence>
<sequence length="72" mass="7919">MKMKASIEGMSCMHCVNHVKEALSELKGISNINVSLEGKFAEFDSTGEVSENDIKSAIEDFGYEFKGITTIQ</sequence>
<dbReference type="Pfam" id="PF00403">
    <property type="entry name" value="HMA"/>
    <property type="match status" value="1"/>
</dbReference>